<dbReference type="Proteomes" id="UP000030428">
    <property type="component" value="Unassembled WGS sequence"/>
</dbReference>
<evidence type="ECO:0000313" key="1">
    <source>
        <dbReference type="EMBL" id="KHD11178.1"/>
    </source>
</evidence>
<gene>
    <name evidence="1" type="ORF">PN36_07335</name>
</gene>
<protein>
    <submittedName>
        <fullName evidence="1">Uncharacterized protein</fullName>
    </submittedName>
</protein>
<name>A0A0A6PG01_9GAMM</name>
<evidence type="ECO:0000313" key="2">
    <source>
        <dbReference type="Proteomes" id="UP000030428"/>
    </source>
</evidence>
<reference evidence="1 2" key="1">
    <citation type="journal article" date="2016" name="Front. Microbiol.">
        <title>Single-Cell (Meta-)Genomics of a Dimorphic Candidatus Thiomargarita nelsonii Reveals Genomic Plasticity.</title>
        <authorList>
            <person name="Flood B.E."/>
            <person name="Fliss P."/>
            <person name="Jones D.S."/>
            <person name="Dick G.J."/>
            <person name="Jain S."/>
            <person name="Kaster A.K."/>
            <person name="Winkel M."/>
            <person name="Mussmann M."/>
            <person name="Bailey J."/>
        </authorList>
    </citation>
    <scope>NUCLEOTIDE SEQUENCE [LARGE SCALE GENOMIC DNA]</scope>
    <source>
        <strain evidence="1">Hydrate Ridge</strain>
    </source>
</reference>
<sequence length="836" mass="95391">MNTLSNFLTICLLLIWSIGVQADSRFVGDESIAKCGGVPKSALVIYVPSKQWLYVPSQDQLLTDAQEISHCFNKVAALTQDNTGKLTNLVSLSGGFNDDAQWQLGDEAVKKMDIYAKSLERLADALNPQQNVNLSPWHVGLSNNLLAWLAELDALVVLTSESYRGLSYIDELSRFTNGQERYSLKINNQIIANDREEVPLTTLFGTSPLSFKVHWHGQNIININTPLEDTEQLSLPLWFLPSSRLKSEITLRLQETKALKAPLQLILIELNTQANELTFKVRDIEIKPTVRYPDAPLTHCPIKKEPAQTWINYLVNGAQLVCPYLDHQNKVKIELIGDGIRIDTHPLLLSLDITLDDVHTTPKDWQIEGAQSNQGVWKILASDLSLDQCSLNFEPISAYAKLAFTSSTVKIPDEICQRLYKRERKLGLKQWQKGQQEKMEQSFEMTATPTPRSLQTHLSKESLWREMHWLLNQKEKCQINDKGYFECESGNNISFLDLLGGQITLQGFNETIHIDDQRLANNQALLAIYCGDWRRLFPLSHRNIIKGAPDNPYAVLDPHTDSLKRYFNPISGYQQLWSLTGAAVKVADIEGFDKEHDRLFTHGFPDSHQQNRPAVCQKYAYYQVATSEDKAESSGCINVLPPKPDTINWVFVSVQGEWRGIWDYRARQLANPLAKFLDSINQEMTFHIWFLDVNDAREIGLEEYSRTTVNSQTDSRNIYNRLIQPIQNMRGESRYANFSQQVPTVLSALAEKQQEGGRYLTILFAHRLSIADLEQQIKSLSLQKREQSLIILSRRLPKQSQRDTWAKQGIEFIRLTASSYWYNDLVKSLSNFMTDN</sequence>
<dbReference type="EMBL" id="JSZA02000021">
    <property type="protein sequence ID" value="KHD11178.1"/>
    <property type="molecule type" value="Genomic_DNA"/>
</dbReference>
<comment type="caution">
    <text evidence="1">The sequence shown here is derived from an EMBL/GenBank/DDBJ whole genome shotgun (WGS) entry which is preliminary data.</text>
</comment>
<dbReference type="AlphaFoldDB" id="A0A0A6PG01"/>
<keyword evidence="2" id="KW-1185">Reference proteome</keyword>
<accession>A0A0A6PG01</accession>
<organism evidence="1 2">
    <name type="scientific">Candidatus Thiomargarita nelsonii</name>
    <dbReference type="NCBI Taxonomy" id="1003181"/>
    <lineage>
        <taxon>Bacteria</taxon>
        <taxon>Pseudomonadati</taxon>
        <taxon>Pseudomonadota</taxon>
        <taxon>Gammaproteobacteria</taxon>
        <taxon>Thiotrichales</taxon>
        <taxon>Thiotrichaceae</taxon>
        <taxon>Thiomargarita</taxon>
    </lineage>
</organism>
<proteinExistence type="predicted"/>